<sequence length="350" mass="39539">MDKVTRLASEKGVVLFSKSSCCMCYAVKILFQELGVTPTVHELDQDPEGWEMEKALMRLGCNGPVPAIFIGGKRVGSTNEVMSLHLRSLAMHAGARWMQREGSRWIPKDWIQWNSDYSFGSIVSSMDSEVAEFSMHAYIHMNSVKEGKCRINDKHETHQLSKPIRVARNSLLLDSILSFYIYLLPIFHQWPLDLLSEHMKCSLCWRRPLELEVDLLAVSPNKFHRGLIEASEGRPNSETKTVYLLSHLTYVAHSTYTSSMTIASLKQKIIAEWPQDKTVTPKSINDLKLIHAGKVLENNKSLADSRITFGDLPAGVITMHVVVQPAIAKNKTEKSKEDMQKPNSCRCVIL</sequence>
<dbReference type="InterPro" id="IPR011905">
    <property type="entry name" value="GlrX-like_pln_2"/>
</dbReference>
<dbReference type="InterPro" id="IPR002109">
    <property type="entry name" value="Glutaredoxin"/>
</dbReference>
<evidence type="ECO:0000256" key="3">
    <source>
        <dbReference type="ARBA" id="ARBA00022490"/>
    </source>
</evidence>
<dbReference type="InterPro" id="IPR036249">
    <property type="entry name" value="Thioredoxin-like_sf"/>
</dbReference>
<keyword evidence="3" id="KW-0963">Cytoplasm</keyword>
<evidence type="ECO:0000313" key="6">
    <source>
        <dbReference type="EMBL" id="KAK8509878.1"/>
    </source>
</evidence>
<proteinExistence type="inferred from homology"/>
<dbReference type="PANTHER" id="PTHR13169:SF12">
    <property type="entry name" value="MEMBRANE-ANCHORED UBIQUITIN-FOLD PROTEIN"/>
    <property type="match status" value="1"/>
</dbReference>
<comment type="caution">
    <text evidence="6">The sequence shown here is derived from an EMBL/GenBank/DDBJ whole genome shotgun (WGS) entry which is preliminary data.</text>
</comment>
<evidence type="ECO:0000256" key="2">
    <source>
        <dbReference type="ARBA" id="ARBA00007568"/>
    </source>
</evidence>
<evidence type="ECO:0000259" key="5">
    <source>
        <dbReference type="PROSITE" id="PS50053"/>
    </source>
</evidence>
<reference evidence="6 7" key="1">
    <citation type="journal article" date="2024" name="G3 (Bethesda)">
        <title>Genome assembly of Hibiscus sabdariffa L. provides insights into metabolisms of medicinal natural products.</title>
        <authorList>
            <person name="Kim T."/>
        </authorList>
    </citation>
    <scope>NUCLEOTIDE SEQUENCE [LARGE SCALE GENOMIC DNA]</scope>
    <source>
        <strain evidence="6">TK-2024</strain>
        <tissue evidence="6">Old leaves</tissue>
    </source>
</reference>
<dbReference type="PROSITE" id="PS50053">
    <property type="entry name" value="UBIQUITIN_2"/>
    <property type="match status" value="1"/>
</dbReference>
<dbReference type="InterPro" id="IPR039540">
    <property type="entry name" value="UBL3-like_ubiquitin_dom"/>
</dbReference>
<dbReference type="InterPro" id="IPR000626">
    <property type="entry name" value="Ubiquitin-like_dom"/>
</dbReference>
<dbReference type="Pfam" id="PF13881">
    <property type="entry name" value="Rad60-SLD_2"/>
    <property type="match status" value="1"/>
</dbReference>
<dbReference type="Proteomes" id="UP001472677">
    <property type="component" value="Unassembled WGS sequence"/>
</dbReference>
<dbReference type="InterPro" id="IPR029071">
    <property type="entry name" value="Ubiquitin-like_domsf"/>
</dbReference>
<feature type="domain" description="Ubiquitin-like" evidence="5">
    <location>
        <begin position="259"/>
        <end position="307"/>
    </location>
</feature>
<organism evidence="6 7">
    <name type="scientific">Hibiscus sabdariffa</name>
    <name type="common">roselle</name>
    <dbReference type="NCBI Taxonomy" id="183260"/>
    <lineage>
        <taxon>Eukaryota</taxon>
        <taxon>Viridiplantae</taxon>
        <taxon>Streptophyta</taxon>
        <taxon>Embryophyta</taxon>
        <taxon>Tracheophyta</taxon>
        <taxon>Spermatophyta</taxon>
        <taxon>Magnoliopsida</taxon>
        <taxon>eudicotyledons</taxon>
        <taxon>Gunneridae</taxon>
        <taxon>Pentapetalae</taxon>
        <taxon>rosids</taxon>
        <taxon>malvids</taxon>
        <taxon>Malvales</taxon>
        <taxon>Malvaceae</taxon>
        <taxon>Malvoideae</taxon>
        <taxon>Hibiscus</taxon>
    </lineage>
</organism>
<gene>
    <name evidence="6" type="ORF">V6N12_001949</name>
</gene>
<evidence type="ECO:0000313" key="7">
    <source>
        <dbReference type="Proteomes" id="UP001472677"/>
    </source>
</evidence>
<protein>
    <recommendedName>
        <fullName evidence="5">Ubiquitin-like domain-containing protein</fullName>
    </recommendedName>
</protein>
<dbReference type="NCBIfam" id="TIGR02189">
    <property type="entry name" value="GlrX-like_plant"/>
    <property type="match status" value="1"/>
</dbReference>
<name>A0ABR2BRW5_9ROSI</name>
<dbReference type="SUPFAM" id="SSF52833">
    <property type="entry name" value="Thioredoxin-like"/>
    <property type="match status" value="1"/>
</dbReference>
<dbReference type="SUPFAM" id="SSF54236">
    <property type="entry name" value="Ubiquitin-like"/>
    <property type="match status" value="1"/>
</dbReference>
<keyword evidence="4" id="KW-0676">Redox-active center</keyword>
<dbReference type="EMBL" id="JBBPBM010000090">
    <property type="protein sequence ID" value="KAK8509878.1"/>
    <property type="molecule type" value="Genomic_DNA"/>
</dbReference>
<dbReference type="PANTHER" id="PTHR13169">
    <property type="entry name" value="UBIQUITIN-LIKE PROTEIN 3 HCG-1 PROTEIN"/>
    <property type="match status" value="1"/>
</dbReference>
<dbReference type="Pfam" id="PF00462">
    <property type="entry name" value="Glutaredoxin"/>
    <property type="match status" value="1"/>
</dbReference>
<keyword evidence="7" id="KW-1185">Reference proteome</keyword>
<dbReference type="Gene3D" id="3.40.30.10">
    <property type="entry name" value="Glutaredoxin"/>
    <property type="match status" value="1"/>
</dbReference>
<comment type="similarity">
    <text evidence="2">Belongs to the glutaredoxin family. CC-type subfamily.</text>
</comment>
<comment type="subcellular location">
    <subcellularLocation>
        <location evidence="1">Cytoplasm</location>
    </subcellularLocation>
</comment>
<accession>A0ABR2BRW5</accession>
<evidence type="ECO:0000256" key="4">
    <source>
        <dbReference type="ARBA" id="ARBA00023284"/>
    </source>
</evidence>
<evidence type="ECO:0000256" key="1">
    <source>
        <dbReference type="ARBA" id="ARBA00004496"/>
    </source>
</evidence>
<dbReference type="CDD" id="cd03419">
    <property type="entry name" value="GRX_GRXh_1_2_like"/>
    <property type="match status" value="1"/>
</dbReference>
<dbReference type="PROSITE" id="PS51354">
    <property type="entry name" value="GLUTAREDOXIN_2"/>
    <property type="match status" value="1"/>
</dbReference>
<dbReference type="CDD" id="cd01814">
    <property type="entry name" value="Ubl_MUBs_plant"/>
    <property type="match status" value="1"/>
</dbReference>
<dbReference type="InterPro" id="IPR040015">
    <property type="entry name" value="UBL3-like"/>
</dbReference>
<dbReference type="Gene3D" id="3.10.20.90">
    <property type="entry name" value="Phosphatidylinositol 3-kinase Catalytic Subunit, Chain A, domain 1"/>
    <property type="match status" value="1"/>
</dbReference>